<protein>
    <submittedName>
        <fullName evidence="1">Uncharacterized protein</fullName>
    </submittedName>
</protein>
<reference evidence="1" key="1">
    <citation type="journal article" date="2014" name="Nat. Genet.">
        <title>Genome and transcriptome of the porcine whipworm Trichuris suis.</title>
        <authorList>
            <person name="Jex A.R."/>
            <person name="Nejsum P."/>
            <person name="Schwarz E.M."/>
            <person name="Hu L."/>
            <person name="Young N.D."/>
            <person name="Hall R.S."/>
            <person name="Korhonen P.K."/>
            <person name="Liao S."/>
            <person name="Thamsborg S."/>
            <person name="Xia J."/>
            <person name="Xu P."/>
            <person name="Wang S."/>
            <person name="Scheerlinck J.P."/>
            <person name="Hofmann A."/>
            <person name="Sternberg P.W."/>
            <person name="Wang J."/>
            <person name="Gasser R.B."/>
        </authorList>
    </citation>
    <scope>NUCLEOTIDE SEQUENCE [LARGE SCALE GENOMIC DNA]</scope>
    <source>
        <strain evidence="1">DCEP-RM93F</strain>
    </source>
</reference>
<organism evidence="1">
    <name type="scientific">Trichuris suis</name>
    <name type="common">pig whipworm</name>
    <dbReference type="NCBI Taxonomy" id="68888"/>
    <lineage>
        <taxon>Eukaryota</taxon>
        <taxon>Metazoa</taxon>
        <taxon>Ecdysozoa</taxon>
        <taxon>Nematoda</taxon>
        <taxon>Enoplea</taxon>
        <taxon>Dorylaimia</taxon>
        <taxon>Trichinellida</taxon>
        <taxon>Trichuridae</taxon>
        <taxon>Trichuris</taxon>
    </lineage>
</organism>
<accession>A0A085NKY2</accession>
<proteinExistence type="predicted"/>
<sequence>MLDDRGGFDRLGHDLLWLLPLWASSSFGARPRRCSMKTSARTGDSGLPMGAPSCCEKKLSWNLK</sequence>
<dbReference type="EMBL" id="KL367490">
    <property type="protein sequence ID" value="KFD70128.1"/>
    <property type="molecule type" value="Genomic_DNA"/>
</dbReference>
<dbReference type="AlphaFoldDB" id="A0A085NKY2"/>
<dbReference type="Proteomes" id="UP000030758">
    <property type="component" value="Unassembled WGS sequence"/>
</dbReference>
<gene>
    <name evidence="1" type="ORF">M514_17730</name>
</gene>
<evidence type="ECO:0000313" key="1">
    <source>
        <dbReference type="EMBL" id="KFD70128.1"/>
    </source>
</evidence>
<name>A0A085NKY2_9BILA</name>